<protein>
    <submittedName>
        <fullName evidence="1">Uncharacterized protein</fullName>
    </submittedName>
</protein>
<reference evidence="1" key="1">
    <citation type="submission" date="2022-04" db="EMBL/GenBank/DDBJ databases">
        <title>Carnegiea gigantea Genome sequencing and assembly v2.</title>
        <authorList>
            <person name="Copetti D."/>
            <person name="Sanderson M.J."/>
            <person name="Burquez A."/>
            <person name="Wojciechowski M.F."/>
        </authorList>
    </citation>
    <scope>NUCLEOTIDE SEQUENCE</scope>
    <source>
        <strain evidence="1">SGP5-SGP5p</strain>
        <tissue evidence="1">Aerial part</tissue>
    </source>
</reference>
<evidence type="ECO:0000313" key="1">
    <source>
        <dbReference type="EMBL" id="KAJ8444785.1"/>
    </source>
</evidence>
<evidence type="ECO:0000313" key="2">
    <source>
        <dbReference type="Proteomes" id="UP001153076"/>
    </source>
</evidence>
<accession>A0A9Q1KJM5</accession>
<gene>
    <name evidence="1" type="ORF">Cgig2_011747</name>
</gene>
<dbReference type="AlphaFoldDB" id="A0A9Q1KJM5"/>
<comment type="caution">
    <text evidence="1">The sequence shown here is derived from an EMBL/GenBank/DDBJ whole genome shotgun (WGS) entry which is preliminary data.</text>
</comment>
<dbReference type="EMBL" id="JAKOGI010000089">
    <property type="protein sequence ID" value="KAJ8444785.1"/>
    <property type="molecule type" value="Genomic_DNA"/>
</dbReference>
<sequence length="396" mass="45158">MLSADPPPPPVKPPDLFLVLHAANLPSLSQLVHISTLDYPFCRITSHRSLILTSIMMNSTSPSHNPSHIQGFLIACHSQRYRSRARELHAISLFPGFSGFRIQYSLFTVSTPRASPLSLYCPDPRGFRLPSCRRLGSFRTSQSFSFHMEAIIKGSSLLICSTPTLIHPQLVTCRDNYGELSSELSKWRLLQRSQIEMNDYNSCSSDPFFSWVMICLCHQSMVIYADLPWMGQFELGPLSMKNQRMKLMAAGAWSKSWMCLLIAPTQEDLHWCIIISWHYICLPISWYLHNWNVQGAKKAQVLEEVKILKRTTHPYILFLLETMTNEKNTCLIIQKMGFDHFNFVLPINHSGGIWVLWNNNNCHALVLAKENRAIHMLVHDPANSKNILVSGVYGLT</sequence>
<dbReference type="PANTHER" id="PTHR35218:SF9">
    <property type="entry name" value="ENDONUCLEASE_EXONUCLEASE_PHOSPHATASE DOMAIN-CONTAINING PROTEIN"/>
    <property type="match status" value="1"/>
</dbReference>
<dbReference type="Proteomes" id="UP001153076">
    <property type="component" value="Unassembled WGS sequence"/>
</dbReference>
<dbReference type="PANTHER" id="PTHR35218">
    <property type="entry name" value="RNASE H DOMAIN-CONTAINING PROTEIN"/>
    <property type="match status" value="1"/>
</dbReference>
<name>A0A9Q1KJM5_9CARY</name>
<keyword evidence="2" id="KW-1185">Reference proteome</keyword>
<proteinExistence type="predicted"/>
<organism evidence="1 2">
    <name type="scientific">Carnegiea gigantea</name>
    <dbReference type="NCBI Taxonomy" id="171969"/>
    <lineage>
        <taxon>Eukaryota</taxon>
        <taxon>Viridiplantae</taxon>
        <taxon>Streptophyta</taxon>
        <taxon>Embryophyta</taxon>
        <taxon>Tracheophyta</taxon>
        <taxon>Spermatophyta</taxon>
        <taxon>Magnoliopsida</taxon>
        <taxon>eudicotyledons</taxon>
        <taxon>Gunneridae</taxon>
        <taxon>Pentapetalae</taxon>
        <taxon>Caryophyllales</taxon>
        <taxon>Cactineae</taxon>
        <taxon>Cactaceae</taxon>
        <taxon>Cactoideae</taxon>
        <taxon>Echinocereeae</taxon>
        <taxon>Carnegiea</taxon>
    </lineage>
</organism>